<organism evidence="1 2">
    <name type="scientific">Synaphobranchus kaupii</name>
    <name type="common">Kaup's arrowtooth eel</name>
    <dbReference type="NCBI Taxonomy" id="118154"/>
    <lineage>
        <taxon>Eukaryota</taxon>
        <taxon>Metazoa</taxon>
        <taxon>Chordata</taxon>
        <taxon>Craniata</taxon>
        <taxon>Vertebrata</taxon>
        <taxon>Euteleostomi</taxon>
        <taxon>Actinopterygii</taxon>
        <taxon>Neopterygii</taxon>
        <taxon>Teleostei</taxon>
        <taxon>Anguilliformes</taxon>
        <taxon>Synaphobranchidae</taxon>
        <taxon>Synaphobranchus</taxon>
    </lineage>
</organism>
<dbReference type="OrthoDB" id="3231855at2759"/>
<evidence type="ECO:0000313" key="2">
    <source>
        <dbReference type="Proteomes" id="UP001152622"/>
    </source>
</evidence>
<proteinExistence type="predicted"/>
<dbReference type="PANTHER" id="PTHR13308">
    <property type="entry name" value="NEDD4-BINDING PROTEIN 2-LIKE 1"/>
    <property type="match status" value="1"/>
</dbReference>
<accession>A0A9Q1II33</accession>
<name>A0A9Q1II33_SYNKA</name>
<evidence type="ECO:0000313" key="1">
    <source>
        <dbReference type="EMBL" id="KAJ8342628.1"/>
    </source>
</evidence>
<dbReference type="Proteomes" id="UP001152622">
    <property type="component" value="Chromosome 14"/>
</dbReference>
<dbReference type="SUPFAM" id="SSF52540">
    <property type="entry name" value="P-loop containing nucleoside triphosphate hydrolases"/>
    <property type="match status" value="1"/>
</dbReference>
<dbReference type="Gene3D" id="3.40.50.300">
    <property type="entry name" value="P-loop containing nucleotide triphosphate hydrolases"/>
    <property type="match status" value="1"/>
</dbReference>
<protein>
    <recommendedName>
        <fullName evidence="3">NEDD4-binding protein 2-like 1</fullName>
    </recommendedName>
</protein>
<dbReference type="EMBL" id="JAINUF010000014">
    <property type="protein sequence ID" value="KAJ8342628.1"/>
    <property type="molecule type" value="Genomic_DNA"/>
</dbReference>
<comment type="caution">
    <text evidence="1">The sequence shown here is derived from an EMBL/GenBank/DDBJ whole genome shotgun (WGS) entry which is preliminary data.</text>
</comment>
<dbReference type="InterPro" id="IPR026302">
    <property type="entry name" value="NEDD4-bd_p2"/>
</dbReference>
<dbReference type="AlphaFoldDB" id="A0A9Q1II33"/>
<dbReference type="Pfam" id="PF13671">
    <property type="entry name" value="AAA_33"/>
    <property type="match status" value="1"/>
</dbReference>
<dbReference type="InterPro" id="IPR027417">
    <property type="entry name" value="P-loop_NTPase"/>
</dbReference>
<keyword evidence="2" id="KW-1185">Reference proteome</keyword>
<reference evidence="1" key="1">
    <citation type="journal article" date="2023" name="Science">
        <title>Genome structures resolve the early diversification of teleost fishes.</title>
        <authorList>
            <person name="Parey E."/>
            <person name="Louis A."/>
            <person name="Montfort J."/>
            <person name="Bouchez O."/>
            <person name="Roques C."/>
            <person name="Iampietro C."/>
            <person name="Lluch J."/>
            <person name="Castinel A."/>
            <person name="Donnadieu C."/>
            <person name="Desvignes T."/>
            <person name="Floi Bucao C."/>
            <person name="Jouanno E."/>
            <person name="Wen M."/>
            <person name="Mejri S."/>
            <person name="Dirks R."/>
            <person name="Jansen H."/>
            <person name="Henkel C."/>
            <person name="Chen W.J."/>
            <person name="Zahm M."/>
            <person name="Cabau C."/>
            <person name="Klopp C."/>
            <person name="Thompson A.W."/>
            <person name="Robinson-Rechavi M."/>
            <person name="Braasch I."/>
            <person name="Lecointre G."/>
            <person name="Bobe J."/>
            <person name="Postlethwait J.H."/>
            <person name="Berthelot C."/>
            <person name="Roest Crollius H."/>
            <person name="Guiguen Y."/>
        </authorList>
    </citation>
    <scope>NUCLEOTIDE SEQUENCE</scope>
    <source>
        <strain evidence="1">WJC10195</strain>
    </source>
</reference>
<evidence type="ECO:0008006" key="3">
    <source>
        <dbReference type="Google" id="ProtNLM"/>
    </source>
</evidence>
<sequence>MRGLPGSGKTHLARHMMENYGNSGEVLSTDDYFINGRYYFDYSRLKWAHERNQERAEEAMNNGVHPIIIDNTNITRRDMKPYILMTPPQSFEDFYVLILHAPLLG</sequence>
<gene>
    <name evidence="1" type="ORF">SKAU_G00325560</name>
</gene>
<dbReference type="PANTHER" id="PTHR13308:SF40">
    <property type="entry name" value="NEDD4-BINDING PROTEIN 2-LIKE 1"/>
    <property type="match status" value="1"/>
</dbReference>